<proteinExistence type="predicted"/>
<feature type="chain" id="PRO_5005191397" evidence="1">
    <location>
        <begin position="19"/>
        <end position="707"/>
    </location>
</feature>
<dbReference type="AlphaFoldDB" id="A0A0G4H460"/>
<dbReference type="PhylomeDB" id="A0A0G4H460"/>
<dbReference type="EMBL" id="CDMZ01001851">
    <property type="protein sequence ID" value="CEM38393.1"/>
    <property type="molecule type" value="Genomic_DNA"/>
</dbReference>
<sequence length="707" mass="73918">MKFLSAFFVAAGLGQLEAAVDMGGLKLDGLADGMKLPDLSGLTGGKGGVSKDGKGGFEGTLPFFVAPPSINSSVPIFSTDTWSVDFVCQQVEEPGSEEPTVTGFVVVNVKSPSEDFAFISAVENPVSFGDVSACDSLEEVSAGTDFTCVINDQDRSNAEDVVFINQTDVTGVGSDGAAVKFSDGSKFIFLEDQGTFLLTGLEGNDTLETVYGAPSSCAAYGFVYVDVPKGLGFSSTGAFEGEPKKKAGSDSGFFKDGGLPDLFKFGDFELPSFGLDGLGLGGGKGGDLKSAGPFTGILSYYLNSPSLNSTIPVFKSEFADIEFSCLEQTDGSDISVYAAYAVTLKGGKKGITVAKPGIINFDDSPPPVFAQPCDDFADVLTLAPGESITCFIGGRSTLATETEVFVSDADTEITVLFSNGLQIGTPDDGAHIARTGTMGNSNFTEFFGAKSSCATFGPLALNVPKGIPFEIFSDPPKGGKTVSAEKEDKDTPFKLEGLSDSVKLDFDLSGLSQTKGKGVQPKDVFQYHVSPPSLNTTSNIFSTDFASLDFACATGELEGDKVIGLYLLTINAPEKEDIEFLVDQTNSDEDPFGIEACEDVDSPDGDLKVVPAGTTLTCFIDIIDTEVTNTDVEADGLGEFGVQFSNGFHFTTADDGVPTALTGVPGTPVFAELFDIPSSCTGWGSIHFLEAKGVKLNLQGSESMAFP</sequence>
<organism evidence="2">
    <name type="scientific">Chromera velia CCMP2878</name>
    <dbReference type="NCBI Taxonomy" id="1169474"/>
    <lineage>
        <taxon>Eukaryota</taxon>
        <taxon>Sar</taxon>
        <taxon>Alveolata</taxon>
        <taxon>Colpodellida</taxon>
        <taxon>Chromeraceae</taxon>
        <taxon>Chromera</taxon>
    </lineage>
</organism>
<dbReference type="VEuPathDB" id="CryptoDB:Cvel_24595"/>
<reference evidence="2" key="1">
    <citation type="submission" date="2014-11" db="EMBL/GenBank/DDBJ databases">
        <authorList>
            <person name="Otto D Thomas"/>
            <person name="Naeem Raeece"/>
        </authorList>
    </citation>
    <scope>NUCLEOTIDE SEQUENCE</scope>
</reference>
<protein>
    <submittedName>
        <fullName evidence="2">Uncharacterized protein</fullName>
    </submittedName>
</protein>
<feature type="signal peptide" evidence="1">
    <location>
        <begin position="1"/>
        <end position="18"/>
    </location>
</feature>
<keyword evidence="1" id="KW-0732">Signal</keyword>
<name>A0A0G4H460_9ALVE</name>
<evidence type="ECO:0000313" key="2">
    <source>
        <dbReference type="EMBL" id="CEM38393.1"/>
    </source>
</evidence>
<gene>
    <name evidence="2" type="ORF">Cvel_24595</name>
</gene>
<evidence type="ECO:0000256" key="1">
    <source>
        <dbReference type="SAM" id="SignalP"/>
    </source>
</evidence>
<accession>A0A0G4H460</accession>